<proteinExistence type="predicted"/>
<organism evidence="2 3">
    <name type="scientific">Datura stramonium</name>
    <name type="common">Jimsonweed</name>
    <name type="synonym">Common thornapple</name>
    <dbReference type="NCBI Taxonomy" id="4076"/>
    <lineage>
        <taxon>Eukaryota</taxon>
        <taxon>Viridiplantae</taxon>
        <taxon>Streptophyta</taxon>
        <taxon>Embryophyta</taxon>
        <taxon>Tracheophyta</taxon>
        <taxon>Spermatophyta</taxon>
        <taxon>Magnoliopsida</taxon>
        <taxon>eudicotyledons</taxon>
        <taxon>Gunneridae</taxon>
        <taxon>Pentapetalae</taxon>
        <taxon>asterids</taxon>
        <taxon>lamiids</taxon>
        <taxon>Solanales</taxon>
        <taxon>Solanaceae</taxon>
        <taxon>Solanoideae</taxon>
        <taxon>Datureae</taxon>
        <taxon>Datura</taxon>
    </lineage>
</organism>
<name>A0ABS8VKX6_DATST</name>
<dbReference type="PANTHER" id="PTHR33264:SF51">
    <property type="match status" value="1"/>
</dbReference>
<evidence type="ECO:0000313" key="2">
    <source>
        <dbReference type="EMBL" id="MCD9646614.1"/>
    </source>
</evidence>
<reference evidence="2 3" key="1">
    <citation type="journal article" date="2021" name="BMC Genomics">
        <title>Datura genome reveals duplications of psychoactive alkaloid biosynthetic genes and high mutation rate following tissue culture.</title>
        <authorList>
            <person name="Rajewski A."/>
            <person name="Carter-House D."/>
            <person name="Stajich J."/>
            <person name="Litt A."/>
        </authorList>
    </citation>
    <scope>NUCLEOTIDE SEQUENCE [LARGE SCALE GENOMIC DNA]</scope>
    <source>
        <strain evidence="2">AR-01</strain>
    </source>
</reference>
<dbReference type="EMBL" id="JACEIK010004864">
    <property type="protein sequence ID" value="MCD9646614.1"/>
    <property type="molecule type" value="Genomic_DNA"/>
</dbReference>
<evidence type="ECO:0000256" key="1">
    <source>
        <dbReference type="SAM" id="MobiDB-lite"/>
    </source>
</evidence>
<dbReference type="Proteomes" id="UP000823775">
    <property type="component" value="Unassembled WGS sequence"/>
</dbReference>
<feature type="region of interest" description="Disordered" evidence="1">
    <location>
        <begin position="86"/>
        <end position="106"/>
    </location>
</feature>
<evidence type="ECO:0008006" key="4">
    <source>
        <dbReference type="Google" id="ProtNLM"/>
    </source>
</evidence>
<gene>
    <name evidence="2" type="ORF">HAX54_036615</name>
</gene>
<sequence length="141" mass="16379">MKEEEKRSGSAHKRIGEMAGGTAAECAMVCCCCPCAVMHLLVLAVYKVPTGLCRKIWRKKKRERLLRKKKKQEDSWKSMKNNKNILFGAYDDDDDDDKKFDGKDDDGLREAADFETEMWDRFYGAGFWRAPSQREEDEQKK</sequence>
<accession>A0ABS8VKX6</accession>
<evidence type="ECO:0000313" key="3">
    <source>
        <dbReference type="Proteomes" id="UP000823775"/>
    </source>
</evidence>
<feature type="compositionally biased region" description="Basic and acidic residues" evidence="1">
    <location>
        <begin position="97"/>
        <end position="106"/>
    </location>
</feature>
<keyword evidence="3" id="KW-1185">Reference proteome</keyword>
<dbReference type="PANTHER" id="PTHR33264">
    <property type="entry name" value="EXPRESSED PROTEIN"/>
    <property type="match status" value="1"/>
</dbReference>
<comment type="caution">
    <text evidence="2">The sequence shown here is derived from an EMBL/GenBank/DDBJ whole genome shotgun (WGS) entry which is preliminary data.</text>
</comment>
<protein>
    <recommendedName>
        <fullName evidence="4">Pollen preferential protein</fullName>
    </recommendedName>
</protein>